<proteinExistence type="predicted"/>
<evidence type="ECO:0000256" key="1">
    <source>
        <dbReference type="SAM" id="MobiDB-lite"/>
    </source>
</evidence>
<dbReference type="EMBL" id="AL939132">
    <property type="protein sequence ID" value="CAC22733.1"/>
    <property type="molecule type" value="Genomic_DNA"/>
</dbReference>
<feature type="region of interest" description="Disordered" evidence="1">
    <location>
        <begin position="24"/>
        <end position="47"/>
    </location>
</feature>
<dbReference type="AlphaFoldDB" id="Q9AK03"/>
<evidence type="ECO:0000313" key="2">
    <source>
        <dbReference type="EMBL" id="CAC22733.1"/>
    </source>
</evidence>
<protein>
    <submittedName>
        <fullName evidence="2">Uncharacterized protein</fullName>
    </submittedName>
</protein>
<dbReference type="eggNOG" id="ENOG5033WF9">
    <property type="taxonomic scope" value="Bacteria"/>
</dbReference>
<dbReference type="PATRIC" id="fig|100226.15.peg.7847"/>
<dbReference type="InParanoid" id="Q9AK03"/>
<evidence type="ECO:0000313" key="3">
    <source>
        <dbReference type="Proteomes" id="UP000001973"/>
    </source>
</evidence>
<accession>Q9AK03</accession>
<keyword evidence="3" id="KW-1185">Reference proteome</keyword>
<dbReference type="HOGENOM" id="CLU_095706_0_0_11"/>
<sequence>MRDGPSAVAPAACVRRCSWCRTDQARGDPAGLPRHPRSTLPSTGGTPMSLHRPASALRALTVAALAAGAVLTAPAADAAPKEAAPALSATPAFLSASQLPPHPTSSWTAGPVTDGFPDELGLCVSTEGVPGHDYRHRRFWTDLDAGAVQLTVVAGTSAQAKALAQHYDDLIRTCADRVEESSPDVEAEGRDYGTLPVEEGARVRGLHTETSWGATDIALLSVGRDGRTVTVVKWGQMGDFRDAPVAAFKKTTRTAVNKLY</sequence>
<gene>
    <name evidence="2" type="ordered locus">SCO7725</name>
    <name evidence="2" type="ORF">SC8D11.16</name>
</gene>
<reference evidence="2 3" key="1">
    <citation type="journal article" date="1996" name="Mol. Microbiol.">
        <title>A set of ordered cosmids and a detailed genetic and physical map for the 8 Mb Streptomyces coelicolor A3(2) chromosome.</title>
        <authorList>
            <person name="Redenbach M."/>
            <person name="Kieser H.M."/>
            <person name="Denapaite D."/>
            <person name="Eichner A."/>
            <person name="Cullum J."/>
            <person name="Kinashi H."/>
            <person name="Hopwood D.A."/>
        </authorList>
    </citation>
    <scope>NUCLEOTIDE SEQUENCE [LARGE SCALE GENOMIC DNA]</scope>
    <source>
        <strain evidence="3">ATCC BAA-471 / A3(2) / M145</strain>
    </source>
</reference>
<reference evidence="2 3" key="2">
    <citation type="journal article" date="2002" name="Nature">
        <title>Complete genome sequence of the model actinomycete Streptomyces coelicolor A3(2).</title>
        <authorList>
            <person name="Bentley S.D."/>
            <person name="Chater K.F."/>
            <person name="Cerdeno-Tarraga A.M."/>
            <person name="Challis G.L."/>
            <person name="Thomson N.R."/>
            <person name="James K.D."/>
            <person name="Harris D.E."/>
            <person name="Quail M.A."/>
            <person name="Kieser H."/>
            <person name="Harper D."/>
            <person name="Bateman A."/>
            <person name="Brown S."/>
            <person name="Chandra G."/>
            <person name="Chen C.W."/>
            <person name="Collins M."/>
            <person name="Cronin A."/>
            <person name="Fraser A."/>
            <person name="Goble A."/>
            <person name="Hidalgo J."/>
            <person name="Hornsby T."/>
            <person name="Howarth S."/>
            <person name="Huang C.H."/>
            <person name="Kieser T."/>
            <person name="Larke L."/>
            <person name="Murphy L."/>
            <person name="Oliver K."/>
            <person name="O'Neil S."/>
            <person name="Rabbinowitsch E."/>
            <person name="Rajandream M.A."/>
            <person name="Rutherford K."/>
            <person name="Rutter S."/>
            <person name="Seeger K."/>
            <person name="Saunders D."/>
            <person name="Sharp S."/>
            <person name="Squares R."/>
            <person name="Squares S."/>
            <person name="Taylor K."/>
            <person name="Warren T."/>
            <person name="Wietzorrek A."/>
            <person name="Woodward J."/>
            <person name="Barrell B.G."/>
            <person name="Parkhill J."/>
            <person name="Hopwood D.A."/>
        </authorList>
    </citation>
    <scope>NUCLEOTIDE SEQUENCE [LARGE SCALE GENOMIC DNA]</scope>
    <source>
        <strain evidence="3">ATCC BAA-471 / A3(2) / M145</strain>
    </source>
</reference>
<dbReference type="EMBL" id="AL645882">
    <property type="protein sequence ID" value="CAC22733.1"/>
    <property type="molecule type" value="Genomic_DNA"/>
</dbReference>
<dbReference type="PaxDb" id="100226-SCO7725"/>
<name>Q9AK03_STRCO</name>
<organism evidence="2 3">
    <name type="scientific">Streptomyces coelicolor (strain ATCC BAA-471 / A3(2) / M145)</name>
    <dbReference type="NCBI Taxonomy" id="100226"/>
    <lineage>
        <taxon>Bacteria</taxon>
        <taxon>Bacillati</taxon>
        <taxon>Actinomycetota</taxon>
        <taxon>Actinomycetes</taxon>
        <taxon>Kitasatosporales</taxon>
        <taxon>Streptomycetaceae</taxon>
        <taxon>Streptomyces</taxon>
        <taxon>Streptomyces albidoflavus group</taxon>
    </lineage>
</organism>
<dbReference type="Proteomes" id="UP000001973">
    <property type="component" value="Chromosome"/>
</dbReference>
<dbReference type="KEGG" id="sco:SCO7725"/>
<dbReference type="OrthoDB" id="4322593at2"/>